<dbReference type="InterPro" id="IPR026287">
    <property type="entry name" value="SoFic-like"/>
</dbReference>
<evidence type="ECO:0000259" key="1">
    <source>
        <dbReference type="PROSITE" id="PS51459"/>
    </source>
</evidence>
<comment type="caution">
    <text evidence="2">The sequence shown here is derived from an EMBL/GenBank/DDBJ whole genome shotgun (WGS) entry which is preliminary data.</text>
</comment>
<dbReference type="InterPro" id="IPR003812">
    <property type="entry name" value="Fido"/>
</dbReference>
<dbReference type="EC" id="2.7.7.-" evidence="2"/>
<dbReference type="SUPFAM" id="SSF140931">
    <property type="entry name" value="Fic-like"/>
    <property type="match status" value="1"/>
</dbReference>
<dbReference type="EMBL" id="MLJW01005432">
    <property type="protein sequence ID" value="OIQ68234.1"/>
    <property type="molecule type" value="Genomic_DNA"/>
</dbReference>
<dbReference type="GO" id="GO:0016779">
    <property type="term" value="F:nucleotidyltransferase activity"/>
    <property type="evidence" value="ECO:0007669"/>
    <property type="project" value="UniProtKB-KW"/>
</dbReference>
<dbReference type="Pfam" id="PF13784">
    <property type="entry name" value="Fic_N"/>
    <property type="match status" value="1"/>
</dbReference>
<dbReference type="Pfam" id="PF02661">
    <property type="entry name" value="Fic"/>
    <property type="match status" value="1"/>
</dbReference>
<sequence>MVGQANAALARYDGLLQGIPNPAVMLSPLTTQEAVLSSKIEGTQATVDEVLEQEAGLLKEGEKFQDIQEISNYRQALYAAREYLKDYPIRLSFVRELHRILMSSVRGQDKTPGEFRRDQNWIGKHGCTIEQASFVPPNPIQLQDHLHALEHYLDGDDVDFLLQTAVVHAQFELLHPFKDGNGRIGRILIPLFLYQKRALSQPMFYLSEYLENHREEYYQRLKAISSEGDWNAWIAFFLQAIVTQAGQNSSRVTAIQALYEEMKLAIQEATHSQYTVHVLDAIFSKPIFRSSDLTAKLLDEFGIHEKTTPGLLRQMKDAGILRELQAGSGRRPATLCFPRLINLAEGREVL</sequence>
<accession>A0A1J5PAJ3</accession>
<dbReference type="PANTHER" id="PTHR13504:SF38">
    <property type="entry name" value="FIDO DOMAIN-CONTAINING PROTEIN"/>
    <property type="match status" value="1"/>
</dbReference>
<proteinExistence type="predicted"/>
<dbReference type="InterPro" id="IPR036597">
    <property type="entry name" value="Fido-like_dom_sf"/>
</dbReference>
<reference evidence="2" key="1">
    <citation type="submission" date="2016-10" db="EMBL/GenBank/DDBJ databases">
        <title>Sequence of Gallionella enrichment culture.</title>
        <authorList>
            <person name="Poehlein A."/>
            <person name="Muehling M."/>
            <person name="Daniel R."/>
        </authorList>
    </citation>
    <scope>NUCLEOTIDE SEQUENCE</scope>
</reference>
<keyword evidence="2" id="KW-0808">Transferase</keyword>
<dbReference type="InterPro" id="IPR040198">
    <property type="entry name" value="Fido_containing"/>
</dbReference>
<dbReference type="InterPro" id="IPR025758">
    <property type="entry name" value="Fic/DOC_N"/>
</dbReference>
<feature type="domain" description="Fido" evidence="1">
    <location>
        <begin position="89"/>
        <end position="239"/>
    </location>
</feature>
<evidence type="ECO:0000313" key="2">
    <source>
        <dbReference type="EMBL" id="OIQ68234.1"/>
    </source>
</evidence>
<dbReference type="PIRSF" id="PIRSF038925">
    <property type="entry name" value="AMP-prot_trans"/>
    <property type="match status" value="1"/>
</dbReference>
<dbReference type="AlphaFoldDB" id="A0A1J5PAJ3"/>
<organism evidence="2">
    <name type="scientific">mine drainage metagenome</name>
    <dbReference type="NCBI Taxonomy" id="410659"/>
    <lineage>
        <taxon>unclassified sequences</taxon>
        <taxon>metagenomes</taxon>
        <taxon>ecological metagenomes</taxon>
    </lineage>
</organism>
<dbReference type="PANTHER" id="PTHR13504">
    <property type="entry name" value="FIDO DOMAIN-CONTAINING PROTEIN DDB_G0283145"/>
    <property type="match status" value="1"/>
</dbReference>
<dbReference type="PROSITE" id="PS51459">
    <property type="entry name" value="FIDO"/>
    <property type="match status" value="1"/>
</dbReference>
<protein>
    <submittedName>
        <fullName evidence="2">Adenosine monophosphate-protein transferase SoFic</fullName>
        <ecNumber evidence="2">2.7.7.-</ecNumber>
    </submittedName>
</protein>
<dbReference type="Gene3D" id="1.10.3290.10">
    <property type="entry name" value="Fido-like domain"/>
    <property type="match status" value="1"/>
</dbReference>
<name>A0A1J5PAJ3_9ZZZZ</name>
<gene>
    <name evidence="2" type="ORF">GALL_501770</name>
</gene>
<keyword evidence="2" id="KW-0548">Nucleotidyltransferase</keyword>